<dbReference type="EMBL" id="SLZR01000005">
    <property type="protein sequence ID" value="TCS41618.1"/>
    <property type="molecule type" value="Genomic_DNA"/>
</dbReference>
<organism evidence="3 4">
    <name type="scientific">Reinekea marinisedimentorum</name>
    <dbReference type="NCBI Taxonomy" id="230495"/>
    <lineage>
        <taxon>Bacteria</taxon>
        <taxon>Pseudomonadati</taxon>
        <taxon>Pseudomonadota</taxon>
        <taxon>Gammaproteobacteria</taxon>
        <taxon>Oceanospirillales</taxon>
        <taxon>Saccharospirillaceae</taxon>
        <taxon>Reinekea</taxon>
    </lineage>
</organism>
<keyword evidence="2" id="KW-0812">Transmembrane</keyword>
<proteinExistence type="predicted"/>
<keyword evidence="4" id="KW-1185">Reference proteome</keyword>
<keyword evidence="2" id="KW-1133">Transmembrane helix</keyword>
<dbReference type="Proteomes" id="UP000295793">
    <property type="component" value="Unassembled WGS sequence"/>
</dbReference>
<accession>A0A4V2UJV3</accession>
<feature type="region of interest" description="Disordered" evidence="1">
    <location>
        <begin position="1"/>
        <end position="23"/>
    </location>
</feature>
<evidence type="ECO:0000256" key="1">
    <source>
        <dbReference type="SAM" id="MobiDB-lite"/>
    </source>
</evidence>
<name>A0A4V2UJV3_9GAMM</name>
<evidence type="ECO:0000313" key="4">
    <source>
        <dbReference type="Proteomes" id="UP000295793"/>
    </source>
</evidence>
<reference evidence="3 4" key="1">
    <citation type="submission" date="2019-03" db="EMBL/GenBank/DDBJ databases">
        <title>Genomic Encyclopedia of Archaeal and Bacterial Type Strains, Phase II (KMG-II): from individual species to whole genera.</title>
        <authorList>
            <person name="Goeker M."/>
        </authorList>
    </citation>
    <scope>NUCLEOTIDE SEQUENCE [LARGE SCALE GENOMIC DNA]</scope>
    <source>
        <strain evidence="3 4">DSM 15388</strain>
    </source>
</reference>
<protein>
    <submittedName>
        <fullName evidence="3">Uncharacterized protein</fullName>
    </submittedName>
</protein>
<comment type="caution">
    <text evidence="3">The sequence shown here is derived from an EMBL/GenBank/DDBJ whole genome shotgun (WGS) entry which is preliminary data.</text>
</comment>
<keyword evidence="2" id="KW-0472">Membrane</keyword>
<dbReference type="RefSeq" id="WP_132701011.1">
    <property type="nucleotide sequence ID" value="NZ_SLZR01000005.1"/>
</dbReference>
<feature type="transmembrane region" description="Helical" evidence="2">
    <location>
        <begin position="50"/>
        <end position="69"/>
    </location>
</feature>
<gene>
    <name evidence="3" type="ORF">BCF53_10545</name>
</gene>
<dbReference type="AlphaFoldDB" id="A0A4V2UJV3"/>
<evidence type="ECO:0000256" key="2">
    <source>
        <dbReference type="SAM" id="Phobius"/>
    </source>
</evidence>
<evidence type="ECO:0000313" key="3">
    <source>
        <dbReference type="EMBL" id="TCS41618.1"/>
    </source>
</evidence>
<sequence>MSKHNPPKTVSLSKLYENRKASTDAPTSIEKKVLAQIKTGDEKTNRRYRFLAEAIVGIIIFIIVLPHGLQVNNEPAVEPMSMTELLATVQEAKPKVSEQLVTAPAAKEAQPAAERSFSATMQADTEMAENELTITTEPALVAADEVAPPAVNTAKALSAAAETTEPLVLLVVDGSAGTFTDCNNQTITLPVQTKLTGWVKATLGDEQNWSLEATEKPDNCQIEME</sequence>